<dbReference type="GO" id="GO:0003746">
    <property type="term" value="F:translation elongation factor activity"/>
    <property type="evidence" value="ECO:0007669"/>
    <property type="project" value="UniProtKB-KW"/>
</dbReference>
<dbReference type="GO" id="GO:0005737">
    <property type="term" value="C:cytoplasm"/>
    <property type="evidence" value="ECO:0007669"/>
    <property type="project" value="UniProtKB-SubCell"/>
</dbReference>
<evidence type="ECO:0000256" key="7">
    <source>
        <dbReference type="ARBA" id="ARBA00023134"/>
    </source>
</evidence>
<dbReference type="PROSITE" id="PS51722">
    <property type="entry name" value="G_TR_2"/>
    <property type="match status" value="1"/>
</dbReference>
<accession>A0A8C4X0L5</accession>
<dbReference type="InterPro" id="IPR027417">
    <property type="entry name" value="P-loop_NTPase"/>
</dbReference>
<keyword evidence="5" id="KW-0251">Elongation factor</keyword>
<dbReference type="InterPro" id="IPR004539">
    <property type="entry name" value="Transl_elong_EF1A_euk/arc"/>
</dbReference>
<evidence type="ECO:0000256" key="5">
    <source>
        <dbReference type="ARBA" id="ARBA00022768"/>
    </source>
</evidence>
<dbReference type="Gene3D" id="3.40.50.300">
    <property type="entry name" value="P-loop containing nucleotide triphosphate hydrolases"/>
    <property type="match status" value="1"/>
</dbReference>
<dbReference type="InterPro" id="IPR031157">
    <property type="entry name" value="G_TR_CS"/>
</dbReference>
<sequence>MKVGFIFDVVSLFIYFIFFQGRCVVFTSDSFDLAAVCDLFEAMGKEKTHINIVVIGHVDSGKSTSTGHLIYKCGGIDKRTIEKFEKESSEMGKGSFKYAWVLDKLKAERERGITIDISLWKFETPKFYVTIIDAPGHRDFIKNMITGTSQADCAVLIVAASTGEFEAGISKSGQTREHALLAYTLGVKQLIVGVNKMDSTEPPFNQKRFDEIVKEVSSYVKKIGFNPATVAFVPISGWHGDNMLVASKNMPWFKNWTIARKSGDVTGVTLIAALDAIQPPSRPTKLPLRLPLQDVYKIGGIGTVPVGRVETGILKPNMVVLFAPGNLVTEVKSVEMHHEALQEALPGDNVGFNVKNISVKEIHRGYVVGESKNDPPQQADSFISQVIILNHPGQIGAGYSPVVDCHTAHISCKFAELKEKIDRRSGKKLEDTPKFVKSGDAALIEMIPLKPMCVEVFSKYAPLGEFLTKGVLPFNARVPRVLYCQSQVCCSDPNILDLLVFLPIRVFSFV</sequence>
<comment type="similarity">
    <text evidence="2">Belongs to the TRAFAC class translation factor GTPase superfamily. Classic translation factor GTPase family. EF-Tu/EF-1A subfamily.</text>
</comment>
<dbReference type="InterPro" id="IPR004161">
    <property type="entry name" value="EFTu-like_2"/>
</dbReference>
<dbReference type="SUPFAM" id="SSF50465">
    <property type="entry name" value="EF-Tu/eEF-1alpha/eIF2-gamma C-terminal domain"/>
    <property type="match status" value="1"/>
</dbReference>
<evidence type="ECO:0000259" key="8">
    <source>
        <dbReference type="PROSITE" id="PS51722"/>
    </source>
</evidence>
<feature type="domain" description="Tr-type G" evidence="8">
    <location>
        <begin position="47"/>
        <end position="284"/>
    </location>
</feature>
<reference evidence="9" key="1">
    <citation type="submission" date="2025-08" db="UniProtKB">
        <authorList>
            <consortium name="Ensembl"/>
        </authorList>
    </citation>
    <scope>IDENTIFICATION</scope>
</reference>
<dbReference type="InterPro" id="IPR009000">
    <property type="entry name" value="Transl_B-barrel_sf"/>
</dbReference>
<evidence type="ECO:0000313" key="9">
    <source>
        <dbReference type="Ensembl" id="ENSEBUP00000023958.1"/>
    </source>
</evidence>
<dbReference type="GO" id="GO:0003924">
    <property type="term" value="F:GTPase activity"/>
    <property type="evidence" value="ECO:0007669"/>
    <property type="project" value="InterPro"/>
</dbReference>
<proteinExistence type="inferred from homology"/>
<dbReference type="NCBIfam" id="NF008969">
    <property type="entry name" value="PRK12317.1"/>
    <property type="match status" value="1"/>
</dbReference>
<keyword evidence="3" id="KW-0963">Cytoplasm</keyword>
<dbReference type="SUPFAM" id="SSF50447">
    <property type="entry name" value="Translation proteins"/>
    <property type="match status" value="1"/>
</dbReference>
<dbReference type="Gene3D" id="2.40.30.10">
    <property type="entry name" value="Translation factors"/>
    <property type="match status" value="2"/>
</dbReference>
<dbReference type="GO" id="GO:0005525">
    <property type="term" value="F:GTP binding"/>
    <property type="evidence" value="ECO:0007669"/>
    <property type="project" value="UniProtKB-KW"/>
</dbReference>
<dbReference type="CDD" id="cd03693">
    <property type="entry name" value="EF1_alpha_II"/>
    <property type="match status" value="1"/>
</dbReference>
<evidence type="ECO:0000256" key="1">
    <source>
        <dbReference type="ARBA" id="ARBA00004496"/>
    </source>
</evidence>
<dbReference type="GeneTree" id="ENSGT00950000183029"/>
<keyword evidence="4" id="KW-0547">Nucleotide-binding</keyword>
<dbReference type="Pfam" id="PF00009">
    <property type="entry name" value="GTP_EFTU"/>
    <property type="match status" value="1"/>
</dbReference>
<evidence type="ECO:0000256" key="4">
    <source>
        <dbReference type="ARBA" id="ARBA00022741"/>
    </source>
</evidence>
<dbReference type="InterPro" id="IPR050100">
    <property type="entry name" value="TRAFAC_GTPase_members"/>
</dbReference>
<dbReference type="InterPro" id="IPR000795">
    <property type="entry name" value="T_Tr_GTP-bd_dom"/>
</dbReference>
<dbReference type="CDD" id="cd03705">
    <property type="entry name" value="EF1_alpha_III"/>
    <property type="match status" value="1"/>
</dbReference>
<dbReference type="InterPro" id="IPR009001">
    <property type="entry name" value="Transl_elong_EF1A/Init_IF2_C"/>
</dbReference>
<keyword evidence="6" id="KW-0648">Protein biosynthesis</keyword>
<reference evidence="9" key="2">
    <citation type="submission" date="2025-09" db="UniProtKB">
        <authorList>
            <consortium name="Ensembl"/>
        </authorList>
    </citation>
    <scope>IDENTIFICATION</scope>
</reference>
<dbReference type="Pfam" id="PF03144">
    <property type="entry name" value="GTP_EFTU_D2"/>
    <property type="match status" value="1"/>
</dbReference>
<dbReference type="FunFam" id="2.40.30.10:FF:000003">
    <property type="entry name" value="Elongation factor 1-alpha"/>
    <property type="match status" value="1"/>
</dbReference>
<keyword evidence="10" id="KW-1185">Reference proteome</keyword>
<keyword evidence="7" id="KW-0342">GTP-binding</keyword>
<evidence type="ECO:0000313" key="10">
    <source>
        <dbReference type="Proteomes" id="UP000694388"/>
    </source>
</evidence>
<dbReference type="AlphaFoldDB" id="A0A8C4X0L5"/>
<comment type="subcellular location">
    <subcellularLocation>
        <location evidence="1">Cytoplasm</location>
    </subcellularLocation>
</comment>
<dbReference type="NCBIfam" id="TIGR00483">
    <property type="entry name" value="EF-1_alpha"/>
    <property type="match status" value="1"/>
</dbReference>
<evidence type="ECO:0000256" key="2">
    <source>
        <dbReference type="ARBA" id="ARBA00007249"/>
    </source>
</evidence>
<evidence type="ECO:0000256" key="3">
    <source>
        <dbReference type="ARBA" id="ARBA00022490"/>
    </source>
</evidence>
<name>A0A8C4X0L5_EPTBU</name>
<dbReference type="Pfam" id="PF22594">
    <property type="entry name" value="GTP-eEF1A_C"/>
    <property type="match status" value="1"/>
</dbReference>
<dbReference type="InterPro" id="IPR054696">
    <property type="entry name" value="GTP-eEF1A_C"/>
</dbReference>
<dbReference type="PROSITE" id="PS00301">
    <property type="entry name" value="G_TR_1"/>
    <property type="match status" value="1"/>
</dbReference>
<dbReference type="CDD" id="cd01883">
    <property type="entry name" value="EF1_alpha"/>
    <property type="match status" value="1"/>
</dbReference>
<dbReference type="SUPFAM" id="SSF52540">
    <property type="entry name" value="P-loop containing nucleoside triphosphate hydrolases"/>
    <property type="match status" value="1"/>
</dbReference>
<dbReference type="Ensembl" id="ENSEBUT00000024534.1">
    <property type="protein sequence ID" value="ENSEBUP00000023958.1"/>
    <property type="gene ID" value="ENSEBUG00000014766.1"/>
</dbReference>
<dbReference type="PRINTS" id="PR00315">
    <property type="entry name" value="ELONGATNFCT"/>
</dbReference>
<dbReference type="FunFam" id="2.40.30.10:FF:000005">
    <property type="entry name" value="Elongation factor 1-alpha"/>
    <property type="match status" value="1"/>
</dbReference>
<dbReference type="FunFam" id="3.40.50.300:FF:000090">
    <property type="entry name" value="Elongation factor 1-alpha"/>
    <property type="match status" value="1"/>
</dbReference>
<dbReference type="PANTHER" id="PTHR23115">
    <property type="entry name" value="TRANSLATION FACTOR"/>
    <property type="match status" value="1"/>
</dbReference>
<evidence type="ECO:0000256" key="6">
    <source>
        <dbReference type="ARBA" id="ARBA00022917"/>
    </source>
</evidence>
<organism evidence="9 10">
    <name type="scientific">Eptatretus burgeri</name>
    <name type="common">Inshore hagfish</name>
    <dbReference type="NCBI Taxonomy" id="7764"/>
    <lineage>
        <taxon>Eukaryota</taxon>
        <taxon>Metazoa</taxon>
        <taxon>Chordata</taxon>
        <taxon>Craniata</taxon>
        <taxon>Vertebrata</taxon>
        <taxon>Cyclostomata</taxon>
        <taxon>Myxini</taxon>
        <taxon>Myxiniformes</taxon>
        <taxon>Myxinidae</taxon>
        <taxon>Eptatretinae</taxon>
        <taxon>Eptatretus</taxon>
    </lineage>
</organism>
<dbReference type="Proteomes" id="UP000694388">
    <property type="component" value="Unplaced"/>
</dbReference>
<protein>
    <recommendedName>
        <fullName evidence="8">Tr-type G domain-containing protein</fullName>
    </recommendedName>
</protein>